<keyword evidence="3" id="KW-0813">Transport</keyword>
<keyword evidence="6 25" id="KW-0472">Membrane</keyword>
<comment type="caution">
    <text evidence="26">The sequence shown here is derived from an EMBL/GenBank/DDBJ whole genome shotgun (WGS) entry which is preliminary data.</text>
</comment>
<comment type="catalytic activity">
    <reaction evidence="19">
        <text>L-alanyl-L-lysine(out) = L-alanyl-L-lysine(in)</text>
        <dbReference type="Rhea" id="RHEA:79415"/>
        <dbReference type="ChEBI" id="CHEBI:192470"/>
    </reaction>
</comment>
<comment type="catalytic activity">
    <reaction evidence="15">
        <text>L-arginyl-L-alpha-amino acid(out) = L-arginyl-L-alpha-amino acid(in)</text>
        <dbReference type="Rhea" id="RHEA:79371"/>
        <dbReference type="ChEBI" id="CHEBI:84315"/>
    </reaction>
</comment>
<evidence type="ECO:0000256" key="16">
    <source>
        <dbReference type="ARBA" id="ARBA00044900"/>
    </source>
</evidence>
<comment type="catalytic activity">
    <reaction evidence="11">
        <text>L-alpha-aminoacyl-L-histidine(out) = L-alpha-aminoacyl-L-histidine(in)</text>
        <dbReference type="Rhea" id="RHEA:79375"/>
        <dbReference type="ChEBI" id="CHEBI:229967"/>
    </reaction>
</comment>
<reference evidence="26 27" key="1">
    <citation type="journal article" date="2015" name="Sci. Rep.">
        <title>Genome of the facultative scuticociliatosis pathogen Pseudocohnilembus persalinus provides insight into its virulence through horizontal gene transfer.</title>
        <authorList>
            <person name="Xiong J."/>
            <person name="Wang G."/>
            <person name="Cheng J."/>
            <person name="Tian M."/>
            <person name="Pan X."/>
            <person name="Warren A."/>
            <person name="Jiang C."/>
            <person name="Yuan D."/>
            <person name="Miao W."/>
        </authorList>
    </citation>
    <scope>NUCLEOTIDE SEQUENCE [LARGE SCALE GENOMIC DNA]</scope>
    <source>
        <strain evidence="26">36N120E</strain>
    </source>
</reference>
<dbReference type="PANTHER" id="PTHR23512:SF3">
    <property type="entry name" value="MAJOR FACILITATOR SUPERFAMILY DOMAIN-CONTAINING PROTEIN 1"/>
    <property type="match status" value="1"/>
</dbReference>
<gene>
    <name evidence="26" type="ORF">PPERSA_05500</name>
</gene>
<dbReference type="EMBL" id="LDAU01000198">
    <property type="protein sequence ID" value="KRW99997.1"/>
    <property type="molecule type" value="Genomic_DNA"/>
</dbReference>
<dbReference type="SUPFAM" id="SSF103473">
    <property type="entry name" value="MFS general substrate transporter"/>
    <property type="match status" value="1"/>
</dbReference>
<dbReference type="InterPro" id="IPR036259">
    <property type="entry name" value="MFS_trans_sf"/>
</dbReference>
<comment type="catalytic activity">
    <reaction evidence="14">
        <text>L-aspartyl-L-lysine(out) = L-aspartyl-L-lysine(in)</text>
        <dbReference type="Rhea" id="RHEA:79411"/>
        <dbReference type="ChEBI" id="CHEBI:229953"/>
    </reaction>
</comment>
<dbReference type="InParanoid" id="A0A0V0QCN5"/>
<comment type="catalytic activity">
    <reaction evidence="12">
        <text>L-lysyl-L-alpha-amino acid(out) = L-lysyl-L-alpha-amino acid(in)</text>
        <dbReference type="Rhea" id="RHEA:79387"/>
        <dbReference type="ChEBI" id="CHEBI:229965"/>
    </reaction>
</comment>
<evidence type="ECO:0000256" key="11">
    <source>
        <dbReference type="ARBA" id="ARBA00044884"/>
    </source>
</evidence>
<comment type="subcellular location">
    <subcellularLocation>
        <location evidence="1">Lysosome membrane</location>
        <topology evidence="1">Multi-pass membrane protein</topology>
    </subcellularLocation>
</comment>
<evidence type="ECO:0000256" key="15">
    <source>
        <dbReference type="ARBA" id="ARBA00044899"/>
    </source>
</evidence>
<dbReference type="Proteomes" id="UP000054937">
    <property type="component" value="Unassembled WGS sequence"/>
</dbReference>
<evidence type="ECO:0000256" key="24">
    <source>
        <dbReference type="ARBA" id="ARBA00046376"/>
    </source>
</evidence>
<comment type="catalytic activity">
    <reaction evidence="20">
        <text>L-lysyl-glycine(out) = L-lysyl-glycine(in)</text>
        <dbReference type="Rhea" id="RHEA:79407"/>
        <dbReference type="ChEBI" id="CHEBI:191202"/>
    </reaction>
</comment>
<evidence type="ECO:0000256" key="10">
    <source>
        <dbReference type="ARBA" id="ARBA00044881"/>
    </source>
</evidence>
<evidence type="ECO:0000256" key="25">
    <source>
        <dbReference type="SAM" id="Phobius"/>
    </source>
</evidence>
<evidence type="ECO:0000313" key="27">
    <source>
        <dbReference type="Proteomes" id="UP000054937"/>
    </source>
</evidence>
<comment type="catalytic activity">
    <reaction evidence="16">
        <text>L-lysyl-L-lysine(out) = L-lysyl-L-lysine(in)</text>
        <dbReference type="Rhea" id="RHEA:79403"/>
        <dbReference type="ChEBI" id="CHEBI:229956"/>
    </reaction>
</comment>
<evidence type="ECO:0000256" key="20">
    <source>
        <dbReference type="ARBA" id="ARBA00044924"/>
    </source>
</evidence>
<feature type="transmembrane region" description="Helical" evidence="25">
    <location>
        <begin position="217"/>
        <end position="234"/>
    </location>
</feature>
<dbReference type="Pfam" id="PF07690">
    <property type="entry name" value="MFS_1"/>
    <property type="match status" value="1"/>
</dbReference>
<feature type="transmembrane region" description="Helical" evidence="25">
    <location>
        <begin position="269"/>
        <end position="291"/>
    </location>
</feature>
<dbReference type="GO" id="GO:0022857">
    <property type="term" value="F:transmembrane transporter activity"/>
    <property type="evidence" value="ECO:0007669"/>
    <property type="project" value="InterPro"/>
</dbReference>
<dbReference type="PANTHER" id="PTHR23512">
    <property type="entry name" value="MAJOR FACILITATOR SUPERFAMILY DOMAIN-CONTAINING PROTEIN 1"/>
    <property type="match status" value="1"/>
</dbReference>
<sequence>MDGEPITFYISRVGMLMFNQTSLIMANSHMGTIFEQNELGLSTAVIQCLGIIGTGVNMYFAPVFYEKYGLMGNFILSLFLLVLGLFFLAYNLIQSIKKEKENEQMFLMEMGIIKRQESYQNNNQYHEDEELQSEESAYKIIPNRRYYNSGIQQSMVSSKYSTKQEYKEIYNSFINLGANYWILAFSIVSFQVIYSIIDMQGNSFVEYKWNFTPKQASQVESVFPFVSLLLPIIGKMIDKFSNQSDYITTFSLFITTISLIFIIEIDPLYGFLLFGVGNTVKSAVYIPILSLTLGTQNMGVPLSIIKSLTDLFSFIAIFISTLTVNSKVFIMETAVIIGILGTLAGIWLTIKLRKKSFKLGLDLK</sequence>
<protein>
    <recommendedName>
        <fullName evidence="21">Lysosomal dipeptide transporter MFSD1</fullName>
    </recommendedName>
    <alternativeName>
        <fullName evidence="22">Major facilitator superfamily domain-containing protein 1</fullName>
    </alternativeName>
</protein>
<evidence type="ECO:0000256" key="18">
    <source>
        <dbReference type="ARBA" id="ARBA00044912"/>
    </source>
</evidence>
<comment type="subunit">
    <text evidence="24">Homodimer. Interacts with lysosomal protein GLMP (via lumenal domain); the interaction starts while both proteins are still in the endoplasmic reticulum and is required for stabilization of MFSD1 in lysosomes but has no direct effect on its targeting to lysosomes or transporter activity.</text>
</comment>
<feature type="transmembrane region" description="Helical" evidence="25">
    <location>
        <begin position="173"/>
        <end position="197"/>
    </location>
</feature>
<evidence type="ECO:0000313" key="26">
    <source>
        <dbReference type="EMBL" id="KRW99997.1"/>
    </source>
</evidence>
<comment type="similarity">
    <text evidence="2">Belongs to the major facilitator superfamily.</text>
</comment>
<comment type="catalytic activity">
    <reaction evidence="9">
        <text>L-histidyl-glycine(out) = L-histidyl-glycine(in)</text>
        <dbReference type="Rhea" id="RHEA:79395"/>
        <dbReference type="ChEBI" id="CHEBI:229957"/>
    </reaction>
</comment>
<feature type="transmembrane region" description="Helical" evidence="25">
    <location>
        <begin position="303"/>
        <end position="322"/>
    </location>
</feature>
<feature type="transmembrane region" description="Helical" evidence="25">
    <location>
        <begin position="328"/>
        <end position="350"/>
    </location>
</feature>
<accession>A0A0V0QCN5</accession>
<comment type="catalytic activity">
    <reaction evidence="13">
        <text>L-alpha-aminoacyl-L-lysine(out) = L-alpha-aminoacyl-L-lysine(in)</text>
        <dbReference type="Rhea" id="RHEA:79383"/>
        <dbReference type="ChEBI" id="CHEBI:229966"/>
    </reaction>
</comment>
<feature type="transmembrane region" description="Helical" evidence="25">
    <location>
        <begin position="72"/>
        <end position="93"/>
    </location>
</feature>
<proteinExistence type="inferred from homology"/>
<dbReference type="AlphaFoldDB" id="A0A0V0QCN5"/>
<evidence type="ECO:0000256" key="1">
    <source>
        <dbReference type="ARBA" id="ARBA00004155"/>
    </source>
</evidence>
<feature type="transmembrane region" description="Helical" evidence="25">
    <location>
        <begin position="246"/>
        <end position="263"/>
    </location>
</feature>
<dbReference type="InterPro" id="IPR052187">
    <property type="entry name" value="MFSD1"/>
</dbReference>
<evidence type="ECO:0000256" key="6">
    <source>
        <dbReference type="ARBA" id="ARBA00023136"/>
    </source>
</evidence>
<comment type="catalytic activity">
    <reaction evidence="8">
        <text>L-lysyl-L-alanine(out) = L-lysyl-L-alanine(in)</text>
        <dbReference type="Rhea" id="RHEA:79399"/>
        <dbReference type="ChEBI" id="CHEBI:229954"/>
    </reaction>
</comment>
<feature type="transmembrane region" description="Helical" evidence="25">
    <location>
        <begin position="39"/>
        <end position="60"/>
    </location>
</feature>
<comment type="catalytic activity">
    <reaction evidence="17">
        <text>L-arginyl-glycine(out) = L-arginyl-glycine(in)</text>
        <dbReference type="Rhea" id="RHEA:79391"/>
        <dbReference type="ChEBI" id="CHEBI:229955"/>
    </reaction>
</comment>
<evidence type="ECO:0000256" key="17">
    <source>
        <dbReference type="ARBA" id="ARBA00044903"/>
    </source>
</evidence>
<comment type="catalytic activity">
    <reaction evidence="18">
        <text>L-histidyl-L-alpha-amino acid(out) = L-histidyl-L-alpha-amino acid(in)</text>
        <dbReference type="Rhea" id="RHEA:79379"/>
        <dbReference type="ChEBI" id="CHEBI:229964"/>
    </reaction>
</comment>
<evidence type="ECO:0000256" key="22">
    <source>
        <dbReference type="ARBA" id="ARBA00045018"/>
    </source>
</evidence>
<evidence type="ECO:0000256" key="12">
    <source>
        <dbReference type="ARBA" id="ARBA00044891"/>
    </source>
</evidence>
<evidence type="ECO:0000256" key="13">
    <source>
        <dbReference type="ARBA" id="ARBA00044893"/>
    </source>
</evidence>
<evidence type="ECO:0000256" key="7">
    <source>
        <dbReference type="ARBA" id="ARBA00023228"/>
    </source>
</evidence>
<dbReference type="GO" id="GO:0005765">
    <property type="term" value="C:lysosomal membrane"/>
    <property type="evidence" value="ECO:0007669"/>
    <property type="project" value="UniProtKB-SubCell"/>
</dbReference>
<evidence type="ECO:0000256" key="9">
    <source>
        <dbReference type="ARBA" id="ARBA00044878"/>
    </source>
</evidence>
<evidence type="ECO:0000256" key="3">
    <source>
        <dbReference type="ARBA" id="ARBA00022448"/>
    </source>
</evidence>
<evidence type="ECO:0000256" key="19">
    <source>
        <dbReference type="ARBA" id="ARBA00044919"/>
    </source>
</evidence>
<evidence type="ECO:0000256" key="4">
    <source>
        <dbReference type="ARBA" id="ARBA00022692"/>
    </source>
</evidence>
<evidence type="ECO:0000256" key="5">
    <source>
        <dbReference type="ARBA" id="ARBA00022989"/>
    </source>
</evidence>
<keyword evidence="27" id="KW-1185">Reference proteome</keyword>
<evidence type="ECO:0000256" key="14">
    <source>
        <dbReference type="ARBA" id="ARBA00044898"/>
    </source>
</evidence>
<keyword evidence="7" id="KW-0458">Lysosome</keyword>
<comment type="catalytic activity">
    <reaction evidence="10">
        <text>L-alpha-aminoacyl-L-arginine(out) = L-alpha-aminoacyl-L-arginine(in)</text>
        <dbReference type="Rhea" id="RHEA:79367"/>
        <dbReference type="ChEBI" id="CHEBI:229968"/>
    </reaction>
</comment>
<organism evidence="26 27">
    <name type="scientific">Pseudocohnilembus persalinus</name>
    <name type="common">Ciliate</name>
    <dbReference type="NCBI Taxonomy" id="266149"/>
    <lineage>
        <taxon>Eukaryota</taxon>
        <taxon>Sar</taxon>
        <taxon>Alveolata</taxon>
        <taxon>Ciliophora</taxon>
        <taxon>Intramacronucleata</taxon>
        <taxon>Oligohymenophorea</taxon>
        <taxon>Scuticociliatia</taxon>
        <taxon>Philasterida</taxon>
        <taxon>Pseudocohnilembidae</taxon>
        <taxon>Pseudocohnilembus</taxon>
    </lineage>
</organism>
<dbReference type="InterPro" id="IPR011701">
    <property type="entry name" value="MFS"/>
</dbReference>
<evidence type="ECO:0000256" key="23">
    <source>
        <dbReference type="ARBA" id="ARBA00045709"/>
    </source>
</evidence>
<name>A0A0V0QCN5_PSEPJ</name>
<keyword evidence="4 25" id="KW-0812">Transmembrane</keyword>
<dbReference type="Gene3D" id="1.20.1250.20">
    <property type="entry name" value="MFS general substrate transporter like domains"/>
    <property type="match status" value="1"/>
</dbReference>
<comment type="function">
    <text evidence="23">Lysosomal dipeptide uniporter that selectively exports lysine, arginine or histidine-containing dipeptides with a net positive charge from the lysosome lumen into the cytosol. Could play a role in a specific type of protein O-glycosylation indirectly regulating macrophages migration and tissue invasion. Also essential for liver homeostasis.</text>
</comment>
<keyword evidence="5 25" id="KW-1133">Transmembrane helix</keyword>
<evidence type="ECO:0000256" key="21">
    <source>
        <dbReference type="ARBA" id="ARBA00044985"/>
    </source>
</evidence>
<evidence type="ECO:0000256" key="2">
    <source>
        <dbReference type="ARBA" id="ARBA00008335"/>
    </source>
</evidence>
<evidence type="ECO:0000256" key="8">
    <source>
        <dbReference type="ARBA" id="ARBA00044876"/>
    </source>
</evidence>